<proteinExistence type="predicted"/>
<evidence type="ECO:0000313" key="1">
    <source>
        <dbReference type="EMBL" id="EEG32291.1"/>
    </source>
</evidence>
<protein>
    <submittedName>
        <fullName evidence="1">Uncharacterized protein</fullName>
    </submittedName>
</protein>
<reference evidence="1 2" key="1">
    <citation type="submission" date="2009-01" db="EMBL/GenBank/DDBJ databases">
        <authorList>
            <person name="Fulton L."/>
            <person name="Clifton S."/>
            <person name="Fulton B."/>
            <person name="Xu J."/>
            <person name="Minx P."/>
            <person name="Pepin K.H."/>
            <person name="Johnson M."/>
            <person name="Bhonagiri V."/>
            <person name="Nash W.E."/>
            <person name="Mardis E.R."/>
            <person name="Wilson R.K."/>
        </authorList>
    </citation>
    <scope>NUCLEOTIDE SEQUENCE [LARGE SCALE GENOMIC DNA]</scope>
    <source>
        <strain evidence="1 2">DSM 5476</strain>
    </source>
</reference>
<name>C0E8C6_9FIRM</name>
<sequence>MNYPATCASDGSTANADFSAFVGKGWKGGTLFPKVSTLPEVFWRFEVE</sequence>
<gene>
    <name evidence="1" type="ORF">CLOSTMETH_00029</name>
</gene>
<dbReference type="EMBL" id="ACEC01000002">
    <property type="protein sequence ID" value="EEG32291.1"/>
    <property type="molecule type" value="Genomic_DNA"/>
</dbReference>
<reference evidence="1 2" key="2">
    <citation type="submission" date="2009-02" db="EMBL/GenBank/DDBJ databases">
        <title>Draft genome sequence of Clostridium methylpentosum (DSM 5476).</title>
        <authorList>
            <person name="Sudarsanam P."/>
            <person name="Ley R."/>
            <person name="Guruge J."/>
            <person name="Turnbaugh P.J."/>
            <person name="Mahowald M."/>
            <person name="Liep D."/>
            <person name="Gordon J."/>
        </authorList>
    </citation>
    <scope>NUCLEOTIDE SEQUENCE [LARGE SCALE GENOMIC DNA]</scope>
    <source>
        <strain evidence="1 2">DSM 5476</strain>
    </source>
</reference>
<organism evidence="1 2">
    <name type="scientific">[Clostridium] methylpentosum DSM 5476</name>
    <dbReference type="NCBI Taxonomy" id="537013"/>
    <lineage>
        <taxon>Bacteria</taxon>
        <taxon>Bacillati</taxon>
        <taxon>Bacillota</taxon>
        <taxon>Clostridia</taxon>
        <taxon>Eubacteriales</taxon>
        <taxon>Oscillospiraceae</taxon>
        <taxon>Oscillospiraceae incertae sedis</taxon>
    </lineage>
</organism>
<dbReference type="HOGENOM" id="CLU_3151302_0_0_9"/>
<keyword evidence="2" id="KW-1185">Reference proteome</keyword>
<evidence type="ECO:0000313" key="2">
    <source>
        <dbReference type="Proteomes" id="UP000003340"/>
    </source>
</evidence>
<comment type="caution">
    <text evidence="1">The sequence shown here is derived from an EMBL/GenBank/DDBJ whole genome shotgun (WGS) entry which is preliminary data.</text>
</comment>
<accession>C0E8C6</accession>
<dbReference type="AlphaFoldDB" id="C0E8C6"/>
<dbReference type="Proteomes" id="UP000003340">
    <property type="component" value="Unassembled WGS sequence"/>
</dbReference>
<dbReference type="STRING" id="537013.CLOSTMETH_00029"/>